<evidence type="ECO:0000313" key="3">
    <source>
        <dbReference type="EMBL" id="TKG30659.1"/>
    </source>
</evidence>
<evidence type="ECO:0000313" key="5">
    <source>
        <dbReference type="Proteomes" id="UP000308018"/>
    </source>
</evidence>
<dbReference type="Proteomes" id="UP000308018">
    <property type="component" value="Unassembled WGS sequence"/>
</dbReference>
<comment type="caution">
    <text evidence="2">The sequence shown here is derived from an EMBL/GenBank/DDBJ whole genome shotgun (WGS) entry which is preliminary data.</text>
</comment>
<accession>A0A2N7NNY6</accession>
<keyword evidence="1" id="KW-1133">Transmembrane helix</keyword>
<reference evidence="4" key="1">
    <citation type="submission" date="2016-07" db="EMBL/GenBank/DDBJ databases">
        <title>Nontailed viruses are major unrecognized killers of bacteria in the ocean.</title>
        <authorList>
            <person name="Kauffman K."/>
            <person name="Hussain F."/>
            <person name="Yang J."/>
            <person name="Arevalo P."/>
            <person name="Brown J."/>
            <person name="Cutler M."/>
            <person name="Kelly L."/>
            <person name="Polz M.F."/>
        </authorList>
    </citation>
    <scope>NUCLEOTIDE SEQUENCE [LARGE SCALE GENOMIC DNA]</scope>
    <source>
        <strain evidence="4">10N.222.48.A2</strain>
    </source>
</reference>
<gene>
    <name evidence="2" type="ORF">BCS92_00650</name>
    <name evidence="3" type="ORF">FC057_16150</name>
</gene>
<keyword evidence="1" id="KW-0472">Membrane</keyword>
<dbReference type="RefSeq" id="WP_102257314.1">
    <property type="nucleotide sequence ID" value="NZ_MDBP01000002.1"/>
</dbReference>
<dbReference type="Proteomes" id="UP000235579">
    <property type="component" value="Unassembled WGS sequence"/>
</dbReference>
<name>A0A2N7NNY6_9VIBR</name>
<protein>
    <submittedName>
        <fullName evidence="2">Uncharacterized protein</fullName>
    </submittedName>
</protein>
<organism evidence="2 4">
    <name type="scientific">Vibrio tasmaniensis</name>
    <dbReference type="NCBI Taxonomy" id="212663"/>
    <lineage>
        <taxon>Bacteria</taxon>
        <taxon>Pseudomonadati</taxon>
        <taxon>Pseudomonadota</taxon>
        <taxon>Gammaproteobacteria</taxon>
        <taxon>Vibrionales</taxon>
        <taxon>Vibrionaceae</taxon>
        <taxon>Vibrio</taxon>
    </lineage>
</organism>
<evidence type="ECO:0000313" key="4">
    <source>
        <dbReference type="Proteomes" id="UP000235579"/>
    </source>
</evidence>
<proteinExistence type="predicted"/>
<evidence type="ECO:0000313" key="2">
    <source>
        <dbReference type="EMBL" id="PMP18629.1"/>
    </source>
</evidence>
<keyword evidence="1" id="KW-0812">Transmembrane</keyword>
<reference evidence="2" key="2">
    <citation type="submission" date="2016-07" db="EMBL/GenBank/DDBJ databases">
        <authorList>
            <person name="Wan K."/>
            <person name="Booth B."/>
            <person name="Spirohn K."/>
            <person name="Hao T."/>
            <person name="Hu Y."/>
            <person name="Calderwood M."/>
            <person name="Hill D."/>
            <person name="Mohr S."/>
            <person name="Vidal M."/>
            <person name="Celniker S."/>
            <person name="Perrimon N."/>
        </authorList>
    </citation>
    <scope>NUCLEOTIDE SEQUENCE</scope>
    <source>
        <strain evidence="2">10N.222.48.A2</strain>
    </source>
</reference>
<feature type="transmembrane region" description="Helical" evidence="1">
    <location>
        <begin position="12"/>
        <end position="36"/>
    </location>
</feature>
<reference evidence="2" key="3">
    <citation type="journal article" date="2018" name="Nature">
        <title>A major lineage of non-tailed dsDNA viruses as unrecognized killers of marine bacteria.</title>
        <authorList>
            <person name="Kauffman K.M."/>
            <person name="Hussain F.A."/>
            <person name="Yang J."/>
            <person name="Arevalo P."/>
            <person name="Brown J.M."/>
            <person name="Chang W.K."/>
            <person name="VanInsberghe D."/>
            <person name="Elsherbini J."/>
            <person name="Sharma R.S."/>
            <person name="Cutler M.B."/>
            <person name="Kelly L."/>
            <person name="Polz M.F."/>
        </authorList>
    </citation>
    <scope>NUCLEOTIDE SEQUENCE</scope>
    <source>
        <strain evidence="2">10N.222.48.A2</strain>
    </source>
</reference>
<sequence length="105" mass="11355">MNKEEAERIAKLLKNSSAISQLELPALLVGVLALIPGVADEAIVGVGAIAVFAAIAIGRRYLINNREKYRLGLQRAHKENLLSDDAYKEAIKDLNTLTIEGGKKS</sequence>
<dbReference type="EMBL" id="MDBP01000002">
    <property type="protein sequence ID" value="PMP18629.1"/>
    <property type="molecule type" value="Genomic_DNA"/>
</dbReference>
<reference evidence="3 5" key="4">
    <citation type="submission" date="2019-04" db="EMBL/GenBank/DDBJ databases">
        <title>A reverse ecology approach based on a biological definition of microbial populations.</title>
        <authorList>
            <person name="Arevalo P."/>
            <person name="Vaninsberghe D."/>
            <person name="Elsherbini J."/>
            <person name="Gore J."/>
            <person name="Polz M."/>
        </authorList>
    </citation>
    <scope>NUCLEOTIDE SEQUENCE [LARGE SCALE GENOMIC DNA]</scope>
    <source>
        <strain evidence="3 5">10N.222.45.A8</strain>
    </source>
</reference>
<feature type="transmembrane region" description="Helical" evidence="1">
    <location>
        <begin position="42"/>
        <end position="62"/>
    </location>
</feature>
<evidence type="ECO:0000256" key="1">
    <source>
        <dbReference type="SAM" id="Phobius"/>
    </source>
</evidence>
<dbReference type="EMBL" id="SYVV01000029">
    <property type="protein sequence ID" value="TKG30659.1"/>
    <property type="molecule type" value="Genomic_DNA"/>
</dbReference>
<dbReference type="AlphaFoldDB" id="A0A2N7NNY6"/>